<proteinExistence type="predicted"/>
<organism evidence="1 2">
    <name type="scientific">Paenibacillus xylanexedens</name>
    <dbReference type="NCBI Taxonomy" id="528191"/>
    <lineage>
        <taxon>Bacteria</taxon>
        <taxon>Bacillati</taxon>
        <taxon>Bacillota</taxon>
        <taxon>Bacilli</taxon>
        <taxon>Bacillales</taxon>
        <taxon>Paenibacillaceae</taxon>
        <taxon>Paenibacillus</taxon>
    </lineage>
</organism>
<comment type="caution">
    <text evidence="1">The sequence shown here is derived from an EMBL/GenBank/DDBJ whole genome shotgun (WGS) entry which is preliminary data.</text>
</comment>
<name>A0ABS4RN98_PAEXY</name>
<evidence type="ECO:0000313" key="1">
    <source>
        <dbReference type="EMBL" id="MBP2243825.1"/>
    </source>
</evidence>
<keyword evidence="2" id="KW-1185">Reference proteome</keyword>
<sequence>MPEKFGTYAAHQPGYEGFKQLGKLEDYVYQSLTHLGDASYKLSWGLTVLEHTDVPVEVQEEIKQAMQAISKVKEKLRAHQEEGAEQ</sequence>
<evidence type="ECO:0000313" key="2">
    <source>
        <dbReference type="Proteomes" id="UP000810207"/>
    </source>
</evidence>
<protein>
    <submittedName>
        <fullName evidence="1">Neuraminidase (Sialidase)</fullName>
    </submittedName>
</protein>
<dbReference type="EMBL" id="JAGIKV010000001">
    <property type="protein sequence ID" value="MBP2243825.1"/>
    <property type="molecule type" value="Genomic_DNA"/>
</dbReference>
<dbReference type="Proteomes" id="UP000810207">
    <property type="component" value="Unassembled WGS sequence"/>
</dbReference>
<dbReference type="RefSeq" id="WP_211080990.1">
    <property type="nucleotide sequence ID" value="NZ_CBCSLC010000013.1"/>
</dbReference>
<reference evidence="1 2" key="1">
    <citation type="submission" date="2021-03" db="EMBL/GenBank/DDBJ databases">
        <title>Genomic Encyclopedia of Type Strains, Phase IV (KMG-IV): sequencing the most valuable type-strain genomes for metagenomic binning, comparative biology and taxonomic classification.</title>
        <authorList>
            <person name="Goeker M."/>
        </authorList>
    </citation>
    <scope>NUCLEOTIDE SEQUENCE [LARGE SCALE GENOMIC DNA]</scope>
    <source>
        <strain evidence="1 2">DSM 21292</strain>
    </source>
</reference>
<accession>A0ABS4RN98</accession>
<gene>
    <name evidence="1" type="ORF">J2Z28_000430</name>
</gene>